<dbReference type="SUPFAM" id="SSF52540">
    <property type="entry name" value="P-loop containing nucleoside triphosphate hydrolases"/>
    <property type="match status" value="1"/>
</dbReference>
<feature type="domain" description="DUF4143" evidence="2">
    <location>
        <begin position="198"/>
        <end position="357"/>
    </location>
</feature>
<dbReference type="STRING" id="360412.LARV_00410"/>
<evidence type="ECO:0000259" key="1">
    <source>
        <dbReference type="Pfam" id="PF13173"/>
    </source>
</evidence>
<dbReference type="Proteomes" id="UP000055060">
    <property type="component" value="Unassembled WGS sequence"/>
</dbReference>
<accession>A0A0S7BF69</accession>
<proteinExistence type="predicted"/>
<name>A0A0S7BF69_9CHLR</name>
<feature type="domain" description="AAA" evidence="1">
    <location>
        <begin position="22"/>
        <end position="139"/>
    </location>
</feature>
<dbReference type="AlphaFoldDB" id="A0A0S7BF69"/>
<dbReference type="InterPro" id="IPR027417">
    <property type="entry name" value="P-loop_NTPase"/>
</dbReference>
<dbReference type="RefSeq" id="WP_075072083.1">
    <property type="nucleotide sequence ID" value="NZ_DF967972.1"/>
</dbReference>
<dbReference type="OrthoDB" id="9801684at2"/>
<dbReference type="PANTHER" id="PTHR43566">
    <property type="entry name" value="CONSERVED PROTEIN"/>
    <property type="match status" value="1"/>
</dbReference>
<dbReference type="EMBL" id="DF967972">
    <property type="protein sequence ID" value="GAP12674.1"/>
    <property type="molecule type" value="Genomic_DNA"/>
</dbReference>
<dbReference type="Pfam" id="PF13635">
    <property type="entry name" value="DUF4143"/>
    <property type="match status" value="1"/>
</dbReference>
<dbReference type="CDD" id="cd00882">
    <property type="entry name" value="Ras_like_GTPase"/>
    <property type="match status" value="1"/>
</dbReference>
<dbReference type="Pfam" id="PF13173">
    <property type="entry name" value="AAA_14"/>
    <property type="match status" value="1"/>
</dbReference>
<reference evidence="3" key="1">
    <citation type="submission" date="2015-07" db="EMBL/GenBank/DDBJ databases">
        <title>Draft Genome Sequences of Anaerolinea thermolimosa IMO-1, Bellilinea caldifistulae GOMI-1, Leptolinea tardivitalis YMTK-2, Levilinea saccharolytica KIBI-1,Longilinea arvoryzae KOME-1, Previously Described as Members of the Anaerolineaceae (Chloroflexi).</title>
        <authorList>
            <person name="Sekiguchi Y."/>
            <person name="Ohashi A."/>
            <person name="Matsuura N."/>
            <person name="Tourlousse M.D."/>
        </authorList>
    </citation>
    <scope>NUCLEOTIDE SEQUENCE [LARGE SCALE GENOMIC DNA]</scope>
    <source>
        <strain evidence="3">KOME-1</strain>
    </source>
</reference>
<protein>
    <submittedName>
        <fullName evidence="3">Predicted ATPase</fullName>
    </submittedName>
</protein>
<evidence type="ECO:0000313" key="4">
    <source>
        <dbReference type="Proteomes" id="UP000055060"/>
    </source>
</evidence>
<evidence type="ECO:0000313" key="3">
    <source>
        <dbReference type="EMBL" id="GAP12674.1"/>
    </source>
</evidence>
<dbReference type="PANTHER" id="PTHR43566:SF2">
    <property type="entry name" value="DUF4143 DOMAIN-CONTAINING PROTEIN"/>
    <property type="match status" value="1"/>
</dbReference>
<evidence type="ECO:0000259" key="2">
    <source>
        <dbReference type="Pfam" id="PF13635"/>
    </source>
</evidence>
<dbReference type="InterPro" id="IPR041682">
    <property type="entry name" value="AAA_14"/>
</dbReference>
<dbReference type="InterPro" id="IPR025420">
    <property type="entry name" value="DUF4143"/>
</dbReference>
<gene>
    <name evidence="3" type="ORF">LARV_00410</name>
</gene>
<organism evidence="3">
    <name type="scientific">Longilinea arvoryzae</name>
    <dbReference type="NCBI Taxonomy" id="360412"/>
    <lineage>
        <taxon>Bacteria</taxon>
        <taxon>Bacillati</taxon>
        <taxon>Chloroflexota</taxon>
        <taxon>Anaerolineae</taxon>
        <taxon>Anaerolineales</taxon>
        <taxon>Anaerolineaceae</taxon>
        <taxon>Longilinea</taxon>
    </lineage>
</organism>
<keyword evidence="4" id="KW-1185">Reference proteome</keyword>
<sequence length="406" mass="44847">MSIEFIPRSLEPVLLKAAGEFPAVVLVGPRQSGKTTLLSHLFGGKYSIVSLEPPDVRLAAQSDPRGFLHQFPAPVIFDEIQYAPILLPYIKEAIDSRRSQPGQYILTGSQNLLLMSQVSKSLAGRAAILKLMPLTRREITGAPGLSFPWEGAAAPGMPLQSPADLWWQILRGSYPELAANPERDAHLWQADYIQTYLERDVRNLRNLGDLTQFQLFLRALAARSTQILNLSDLARDVGIAVNTAKSWISILEASFLVFILRPYYANIGKRLIKSPKVYFMDTGLLCYLVGLRDVNHAVAGPMGGAIFENWVVSDLYKTYLHRGEEPAMYFWRTAAGSEVDIIIDTQAGLVPIEVKLSQTPRPEMAVELHSLLNDLKGRALPGFVIHPGNVVLPMGEGVTALPVSRL</sequence>